<evidence type="ECO:0000313" key="3">
    <source>
        <dbReference type="EMBL" id="MDI6101843.1"/>
    </source>
</evidence>
<dbReference type="InterPro" id="IPR052350">
    <property type="entry name" value="Metallo-dep_Lactonases"/>
</dbReference>
<dbReference type="EMBL" id="JASCTH010000016">
    <property type="protein sequence ID" value="MDI6101843.1"/>
    <property type="molecule type" value="Genomic_DNA"/>
</dbReference>
<organism evidence="3 4">
    <name type="scientific">Actinoplanes sandaracinus</name>
    <dbReference type="NCBI Taxonomy" id="3045177"/>
    <lineage>
        <taxon>Bacteria</taxon>
        <taxon>Bacillati</taxon>
        <taxon>Actinomycetota</taxon>
        <taxon>Actinomycetes</taxon>
        <taxon>Micromonosporales</taxon>
        <taxon>Micromonosporaceae</taxon>
        <taxon>Actinoplanes</taxon>
    </lineage>
</organism>
<evidence type="ECO:0000259" key="2">
    <source>
        <dbReference type="Pfam" id="PF04909"/>
    </source>
</evidence>
<dbReference type="Gene3D" id="3.20.20.140">
    <property type="entry name" value="Metal-dependent hydrolases"/>
    <property type="match status" value="1"/>
</dbReference>
<dbReference type="PANTHER" id="PTHR43569:SF2">
    <property type="entry name" value="AMIDOHYDROLASE-RELATED DOMAIN-CONTAINING PROTEIN"/>
    <property type="match status" value="1"/>
</dbReference>
<protein>
    <submittedName>
        <fullName evidence="3">Amidohydrolase family protein</fullName>
    </submittedName>
</protein>
<dbReference type="InterPro" id="IPR006680">
    <property type="entry name" value="Amidohydro-rel"/>
</dbReference>
<dbReference type="InterPro" id="IPR032466">
    <property type="entry name" value="Metal_Hydrolase"/>
</dbReference>
<reference evidence="3 4" key="1">
    <citation type="submission" date="2023-05" db="EMBL/GenBank/DDBJ databases">
        <title>Actinoplanes sp. NEAU-A12 genome sequencing.</title>
        <authorList>
            <person name="Wang Z.-S."/>
        </authorList>
    </citation>
    <scope>NUCLEOTIDE SEQUENCE [LARGE SCALE GENOMIC DNA]</scope>
    <source>
        <strain evidence="3 4">NEAU-A12</strain>
    </source>
</reference>
<keyword evidence="4" id="KW-1185">Reference proteome</keyword>
<feature type="domain" description="Amidohydrolase-related" evidence="2">
    <location>
        <begin position="5"/>
        <end position="273"/>
    </location>
</feature>
<proteinExistence type="inferred from homology"/>
<dbReference type="Proteomes" id="UP001241758">
    <property type="component" value="Unassembled WGS sequence"/>
</dbReference>
<dbReference type="SUPFAM" id="SSF51556">
    <property type="entry name" value="Metallo-dependent hydrolases"/>
    <property type="match status" value="1"/>
</dbReference>
<sequence length="275" mass="29225">MTVVVDAHHHFWTADYPWLAGEGLERIRRDYTMADLRPHLEATGVHRTVLVEGGRCDSAETTAFLALAAATPEIAGVVGWAALSDPDLAATLERHRRGPGGPLLAGVRDQVQAGPDDLLDQPEVRAGLSTVASAGLVNELVVRAGQLPSVARAVAALPEATFVLDHLGKPPIAAGPVRRWRESIAPVARHPNVVAKLSGLVTEAGPGWTAAGLRPYVETACELFGPHRLMFGSDWPVCELVATYEQVTAVLSAILGGRPAGIFGRNAARVYRLEL</sequence>
<comment type="similarity">
    <text evidence="1">Belongs to the metallo-dependent hydrolases superfamily.</text>
</comment>
<dbReference type="RefSeq" id="WP_282762835.1">
    <property type="nucleotide sequence ID" value="NZ_JASCTH010000016.1"/>
</dbReference>
<dbReference type="Pfam" id="PF04909">
    <property type="entry name" value="Amidohydro_2"/>
    <property type="match status" value="1"/>
</dbReference>
<name>A0ABT6WQ40_9ACTN</name>
<gene>
    <name evidence="3" type="ORF">QLQ12_24785</name>
</gene>
<dbReference type="PANTHER" id="PTHR43569">
    <property type="entry name" value="AMIDOHYDROLASE"/>
    <property type="match status" value="1"/>
</dbReference>
<evidence type="ECO:0000256" key="1">
    <source>
        <dbReference type="ARBA" id="ARBA00038310"/>
    </source>
</evidence>
<accession>A0ABT6WQ40</accession>
<evidence type="ECO:0000313" key="4">
    <source>
        <dbReference type="Proteomes" id="UP001241758"/>
    </source>
</evidence>
<comment type="caution">
    <text evidence="3">The sequence shown here is derived from an EMBL/GenBank/DDBJ whole genome shotgun (WGS) entry which is preliminary data.</text>
</comment>